<feature type="binding site" evidence="10">
    <location>
        <position position="429"/>
    </location>
    <ligand>
        <name>Mg(2+)</name>
        <dbReference type="ChEBI" id="CHEBI:18420"/>
        <label>1</label>
        <note>catalytic</note>
    </ligand>
</feature>
<dbReference type="EC" id="5.6.2.2" evidence="10"/>
<feature type="binding site" evidence="10">
    <location>
        <position position="502"/>
    </location>
    <ligand>
        <name>Mg(2+)</name>
        <dbReference type="ChEBI" id="CHEBI:18420"/>
        <label>2</label>
    </ligand>
</feature>
<dbReference type="SMART" id="SM00433">
    <property type="entry name" value="TOP2c"/>
    <property type="match status" value="1"/>
</dbReference>
<dbReference type="InterPro" id="IPR013760">
    <property type="entry name" value="Topo_IIA-like_dom_sf"/>
</dbReference>
<comment type="similarity">
    <text evidence="2 10">Belongs to the type II topoisomerase GyrB family.</text>
</comment>
<dbReference type="InterPro" id="IPR001241">
    <property type="entry name" value="Topo_IIA"/>
</dbReference>
<dbReference type="InterPro" id="IPR018522">
    <property type="entry name" value="TopoIIA_CS"/>
</dbReference>
<dbReference type="Gene3D" id="3.30.565.10">
    <property type="entry name" value="Histidine kinase-like ATPase, C-terminal domain"/>
    <property type="match status" value="1"/>
</dbReference>
<dbReference type="InterPro" id="IPR003594">
    <property type="entry name" value="HATPase_dom"/>
</dbReference>
<comment type="cofactor">
    <cofactor evidence="10">
        <name>Mg(2+)</name>
        <dbReference type="ChEBI" id="CHEBI:18420"/>
    </cofactor>
    <cofactor evidence="10">
        <name>Mn(2+)</name>
        <dbReference type="ChEBI" id="CHEBI:29035"/>
    </cofactor>
    <cofactor evidence="10">
        <name>Ca(2+)</name>
        <dbReference type="ChEBI" id="CHEBI:29108"/>
    </cofactor>
    <text evidence="10">Binds two Mg(2+) per subunit. The magnesium ions form salt bridges with both the protein and the DNA. Can also accept other divalent metal cations, such as Mn(2+) or Ca(2+).</text>
</comment>
<dbReference type="NCBIfam" id="NF004189">
    <property type="entry name" value="PRK05644.1"/>
    <property type="match status" value="1"/>
</dbReference>
<evidence type="ECO:0000256" key="8">
    <source>
        <dbReference type="ARBA" id="ARBA00023125"/>
    </source>
</evidence>
<dbReference type="InterPro" id="IPR014721">
    <property type="entry name" value="Ribsml_uS5_D2-typ_fold_subgr"/>
</dbReference>
<dbReference type="SUPFAM" id="SSF55874">
    <property type="entry name" value="ATPase domain of HSP90 chaperone/DNA topoisomerase II/histidine kinase"/>
    <property type="match status" value="1"/>
</dbReference>
<evidence type="ECO:0000256" key="3">
    <source>
        <dbReference type="ARBA" id="ARBA00022723"/>
    </source>
</evidence>
<dbReference type="Pfam" id="PF01751">
    <property type="entry name" value="Toprim"/>
    <property type="match status" value="1"/>
</dbReference>
<protein>
    <recommendedName>
        <fullName evidence="10">DNA gyrase subunit B</fullName>
        <ecNumber evidence="10">5.6.2.2</ecNumber>
    </recommendedName>
</protein>
<dbReference type="GO" id="GO:0003918">
    <property type="term" value="F:DNA topoisomerase type II (double strand cut, ATP-hydrolyzing) activity"/>
    <property type="evidence" value="ECO:0007669"/>
    <property type="project" value="UniProtKB-EC"/>
</dbReference>
<evidence type="ECO:0000256" key="5">
    <source>
        <dbReference type="ARBA" id="ARBA00022840"/>
    </source>
</evidence>
<dbReference type="Pfam" id="PF00986">
    <property type="entry name" value="DNA_gyraseB_C"/>
    <property type="match status" value="1"/>
</dbReference>
<dbReference type="PANTHER" id="PTHR45866:SF1">
    <property type="entry name" value="DNA GYRASE SUBUNIT B, MITOCHONDRIAL"/>
    <property type="match status" value="1"/>
</dbReference>
<dbReference type="Gene3D" id="3.40.50.670">
    <property type="match status" value="1"/>
</dbReference>
<keyword evidence="9 10" id="KW-0413">Isomerase</keyword>
<dbReference type="Proteomes" id="UP000216052">
    <property type="component" value="Chromosome"/>
</dbReference>
<evidence type="ECO:0000313" key="13">
    <source>
        <dbReference type="Proteomes" id="UP000216052"/>
    </source>
</evidence>
<feature type="site" description="Interaction with DNA" evidence="10">
    <location>
        <position position="457"/>
    </location>
</feature>
<accession>A0ABZ3IVD1</accession>
<dbReference type="PROSITE" id="PS50880">
    <property type="entry name" value="TOPRIM"/>
    <property type="match status" value="1"/>
</dbReference>
<dbReference type="RefSeq" id="WP_093795000.1">
    <property type="nucleotide sequence ID" value="NZ_CP155571.1"/>
</dbReference>
<dbReference type="InterPro" id="IPR000565">
    <property type="entry name" value="Topo_IIA_B"/>
</dbReference>
<organism evidence="12 13">
    <name type="scientific">Sporomusa acidovorans (strain ATCC 49682 / DSM 3132 / Mol)</name>
    <dbReference type="NCBI Taxonomy" id="1123286"/>
    <lineage>
        <taxon>Bacteria</taxon>
        <taxon>Bacillati</taxon>
        <taxon>Bacillota</taxon>
        <taxon>Negativicutes</taxon>
        <taxon>Selenomonadales</taxon>
        <taxon>Sporomusaceae</taxon>
        <taxon>Sporomusa</taxon>
    </lineage>
</organism>
<reference evidence="12" key="1">
    <citation type="submission" date="2024-05" db="EMBL/GenBank/DDBJ databases">
        <title>Isolation and characterization of Sporomusa carbonis sp. nov., a carboxydotrophic hydrogenogen in the genus of Sporomusa isolated from a charcoal burning pile.</title>
        <authorList>
            <person name="Boeer T."/>
            <person name="Rosenbaum F."/>
            <person name="Eysell L."/>
            <person name="Mueller V."/>
            <person name="Daniel R."/>
            <person name="Poehlein A."/>
        </authorList>
    </citation>
    <scope>NUCLEOTIDE SEQUENCE [LARGE SCALE GENOMIC DNA]</scope>
    <source>
        <strain evidence="12">DSM 3132</strain>
    </source>
</reference>
<comment type="function">
    <text evidence="10">A type II topoisomerase that negatively supercoils closed circular double-stranded (ds) DNA in an ATP-dependent manner to modulate DNA topology and maintain chromosomes in an underwound state. Negative supercoiling favors strand separation, and DNA replication, transcription, recombination and repair, all of which involve strand separation. Also able to catalyze the interconversion of other topological isomers of dsDNA rings, including catenanes and knotted rings. Type II topoisomerases break and join 2 DNA strands simultaneously in an ATP-dependent manner.</text>
</comment>
<dbReference type="HAMAP" id="MF_01898">
    <property type="entry name" value="GyrB"/>
    <property type="match status" value="1"/>
</dbReference>
<dbReference type="SUPFAM" id="SSF54211">
    <property type="entry name" value="Ribosomal protein S5 domain 2-like"/>
    <property type="match status" value="1"/>
</dbReference>
<keyword evidence="7 10" id="KW-0799">Topoisomerase</keyword>
<comment type="subunit">
    <text evidence="10">Heterotetramer, composed of two GyrA and two GyrB chains. In the heterotetramer, GyrA contains the active site tyrosine that forms a transient covalent intermediate with DNA, while GyrB binds cofactors and catalyzes ATP hydrolysis.</text>
</comment>
<dbReference type="InterPro" id="IPR020568">
    <property type="entry name" value="Ribosomal_Su5_D2-typ_SF"/>
</dbReference>
<feature type="domain" description="Toprim" evidence="11">
    <location>
        <begin position="423"/>
        <end position="537"/>
    </location>
</feature>
<evidence type="ECO:0000256" key="10">
    <source>
        <dbReference type="HAMAP-Rule" id="MF_01898"/>
    </source>
</evidence>
<feature type="site" description="Interaction with DNA" evidence="10">
    <location>
        <position position="454"/>
    </location>
</feature>
<evidence type="ECO:0000256" key="9">
    <source>
        <dbReference type="ARBA" id="ARBA00023235"/>
    </source>
</evidence>
<dbReference type="Pfam" id="PF00204">
    <property type="entry name" value="DNA_gyraseB"/>
    <property type="match status" value="1"/>
</dbReference>
<dbReference type="CDD" id="cd00822">
    <property type="entry name" value="TopoII_Trans_DNA_gyrase"/>
    <property type="match status" value="1"/>
</dbReference>
<evidence type="ECO:0000256" key="7">
    <source>
        <dbReference type="ARBA" id="ARBA00023029"/>
    </source>
</evidence>
<dbReference type="PANTHER" id="PTHR45866">
    <property type="entry name" value="DNA GYRASE/TOPOISOMERASE SUBUNIT B"/>
    <property type="match status" value="1"/>
</dbReference>
<evidence type="ECO:0000256" key="2">
    <source>
        <dbReference type="ARBA" id="ARBA00010708"/>
    </source>
</evidence>
<dbReference type="InterPro" id="IPR002288">
    <property type="entry name" value="DNA_gyrase_B_C"/>
</dbReference>
<dbReference type="InterPro" id="IPR034160">
    <property type="entry name" value="TOPRIM_GyrB"/>
</dbReference>
<dbReference type="CDD" id="cd03366">
    <property type="entry name" value="TOPRIM_TopoIIA_GyrB"/>
    <property type="match status" value="1"/>
</dbReference>
<evidence type="ECO:0000256" key="1">
    <source>
        <dbReference type="ARBA" id="ARBA00000185"/>
    </source>
</evidence>
<keyword evidence="13" id="KW-1185">Reference proteome</keyword>
<keyword evidence="8" id="KW-0238">DNA-binding</keyword>
<comment type="catalytic activity">
    <reaction evidence="1 10">
        <text>ATP-dependent breakage, passage and rejoining of double-stranded DNA.</text>
        <dbReference type="EC" id="5.6.2.2"/>
    </reaction>
</comment>
<dbReference type="InterPro" id="IPR036890">
    <property type="entry name" value="HATPase_C_sf"/>
</dbReference>
<sequence>MEDMNDTTVNGHYGAQQIQVLEGLEAVRKRPGMYIGSTSARGLHHLVYEVVDNSIDEALAGFCDRVEVKILKDNSIIVVDNGRGIPVDMHETGKPAVEVVLTILHAGGKFGGEGYKVSGGLHGVGVSVVNALSAWMEVEVKRNGKIHFIRFERGNTVQSLTIIGETEETGTKVWFKPDAEIFEELEYNFDTLKSRLRELAFLNRTLTITLEDERTGVKKEFYYEGGITSFVEHLNKNKDVIHPKPIYLNGSKETTLAEISLQYNDGYTENIYSFVNNINTQEGGTHLSGFKIALTRSINDYARKFNLLKENDENLSGEDVREGLTAVISVKIQEPQFEGQTKTKLGNSEVRGIVDNIVSDGLNEYFEENPVVIKKIIEKAVMASRARDAARKARELTRRKSALESSSLPGKLADCSIKDPDQAEIYLVEGDSAGGSAKQGRDRRFQAILPLRGKILNVEKARMDKILNNEEIRAMITAFGNGIGDEFDIEKRRYGKIIIMTDADVDGSHIRTLLLTFFYRHMQPLIQNGHVYIAQPPLYLVKKGKESWYLYSDAEMDNLLNKIGRDGINVQRYKGLGEMNPEQLWETTMNPETRTVLRVDLEDAMAADEIFSVLMGDKVEPRRKFIEDNASKVRNLDI</sequence>
<name>A0ABZ3IVD1_SPOA4</name>
<dbReference type="Pfam" id="PF02518">
    <property type="entry name" value="HATPase_c"/>
    <property type="match status" value="1"/>
</dbReference>
<dbReference type="CDD" id="cd16928">
    <property type="entry name" value="HATPase_GyrB-like"/>
    <property type="match status" value="1"/>
</dbReference>
<evidence type="ECO:0000256" key="4">
    <source>
        <dbReference type="ARBA" id="ARBA00022741"/>
    </source>
</evidence>
<dbReference type="Gene3D" id="3.30.230.10">
    <property type="match status" value="1"/>
</dbReference>
<keyword evidence="5 10" id="KW-0067">ATP-binding</keyword>
<dbReference type="NCBIfam" id="NF011501">
    <property type="entry name" value="PRK14939.1"/>
    <property type="match status" value="1"/>
</dbReference>
<evidence type="ECO:0000313" key="12">
    <source>
        <dbReference type="EMBL" id="XFO70028.1"/>
    </source>
</evidence>
<comment type="subcellular location">
    <subcellularLocation>
        <location evidence="10">Cytoplasm</location>
    </subcellularLocation>
</comment>
<dbReference type="InterPro" id="IPR011557">
    <property type="entry name" value="GyrB"/>
</dbReference>
<keyword evidence="4 10" id="KW-0547">Nucleotide-binding</keyword>
<keyword evidence="10" id="KW-0963">Cytoplasm</keyword>
<evidence type="ECO:0000259" key="11">
    <source>
        <dbReference type="PROSITE" id="PS50880"/>
    </source>
</evidence>
<dbReference type="PROSITE" id="PS00177">
    <property type="entry name" value="TOPOISOMERASE_II"/>
    <property type="match status" value="1"/>
</dbReference>
<dbReference type="SUPFAM" id="SSF56719">
    <property type="entry name" value="Type II DNA topoisomerase"/>
    <property type="match status" value="1"/>
</dbReference>
<gene>
    <name evidence="10 12" type="primary">gyrB</name>
    <name evidence="12" type="ORF">SPACI_000070</name>
</gene>
<dbReference type="SMART" id="SM00387">
    <property type="entry name" value="HATPase_c"/>
    <property type="match status" value="1"/>
</dbReference>
<dbReference type="PRINTS" id="PR00418">
    <property type="entry name" value="TPI2FAMILY"/>
</dbReference>
<feature type="binding site" evidence="10">
    <location>
        <position position="504"/>
    </location>
    <ligand>
        <name>Mg(2+)</name>
        <dbReference type="ChEBI" id="CHEBI:18420"/>
        <label>2</label>
    </ligand>
</feature>
<dbReference type="InterPro" id="IPR006171">
    <property type="entry name" value="TOPRIM_dom"/>
</dbReference>
<keyword evidence="6 10" id="KW-0460">Magnesium</keyword>
<dbReference type="PRINTS" id="PR01159">
    <property type="entry name" value="DNAGYRASEB"/>
</dbReference>
<proteinExistence type="inferred from homology"/>
<feature type="binding site" evidence="10">
    <location>
        <position position="502"/>
    </location>
    <ligand>
        <name>Mg(2+)</name>
        <dbReference type="ChEBI" id="CHEBI:18420"/>
        <label>1</label>
        <note>catalytic</note>
    </ligand>
</feature>
<keyword evidence="3 10" id="KW-0479">Metal-binding</keyword>
<dbReference type="InterPro" id="IPR013506">
    <property type="entry name" value="Topo_IIA_bsu_dom2"/>
</dbReference>
<dbReference type="EMBL" id="CP155571">
    <property type="protein sequence ID" value="XFO70028.1"/>
    <property type="molecule type" value="Genomic_DNA"/>
</dbReference>
<dbReference type="InterPro" id="IPR013759">
    <property type="entry name" value="Topo_IIA_B_C"/>
</dbReference>
<evidence type="ECO:0000256" key="6">
    <source>
        <dbReference type="ARBA" id="ARBA00022842"/>
    </source>
</evidence>
<dbReference type="NCBIfam" id="TIGR01059">
    <property type="entry name" value="gyrB"/>
    <property type="match status" value="1"/>
</dbReference>
<comment type="miscellaneous">
    <text evidence="10">Few gyrases are as efficient as E.coli at forming negative supercoils. Not all organisms have 2 type II topoisomerases; in organisms with a single type II topoisomerase this enzyme also has to decatenate newly replicated chromosomes.</text>
</comment>